<protein>
    <recommendedName>
        <fullName evidence="3">t-SNARE coiled-coil homology domain-containing protein</fullName>
    </recommendedName>
</protein>
<evidence type="ECO:0000256" key="1">
    <source>
        <dbReference type="SAM" id="MobiDB-lite"/>
    </source>
</evidence>
<evidence type="ECO:0000313" key="4">
    <source>
        <dbReference type="EMBL" id="GKT27285.1"/>
    </source>
</evidence>
<accession>A0ABQ5K403</accession>
<evidence type="ECO:0000313" key="5">
    <source>
        <dbReference type="Proteomes" id="UP001057375"/>
    </source>
</evidence>
<dbReference type="SUPFAM" id="SSF58038">
    <property type="entry name" value="SNARE fusion complex"/>
    <property type="match status" value="1"/>
</dbReference>
<gene>
    <name evidence="4" type="ORF">ADUPG1_013738</name>
</gene>
<dbReference type="Gene3D" id="1.20.5.110">
    <property type="match status" value="1"/>
</dbReference>
<feature type="region of interest" description="Disordered" evidence="1">
    <location>
        <begin position="93"/>
        <end position="126"/>
    </location>
</feature>
<dbReference type="Pfam" id="PF12352">
    <property type="entry name" value="V-SNARE_C"/>
    <property type="match status" value="1"/>
</dbReference>
<organism evidence="4 5">
    <name type="scientific">Aduncisulcus paluster</name>
    <dbReference type="NCBI Taxonomy" id="2918883"/>
    <lineage>
        <taxon>Eukaryota</taxon>
        <taxon>Metamonada</taxon>
        <taxon>Carpediemonas-like organisms</taxon>
        <taxon>Aduncisulcus</taxon>
    </lineage>
</organism>
<keyword evidence="2" id="KW-1133">Transmembrane helix</keyword>
<keyword evidence="2" id="KW-0472">Membrane</keyword>
<dbReference type="InterPro" id="IPR000727">
    <property type="entry name" value="T_SNARE_dom"/>
</dbReference>
<keyword evidence="2" id="KW-0812">Transmembrane</keyword>
<reference evidence="4" key="1">
    <citation type="submission" date="2022-03" db="EMBL/GenBank/DDBJ databases">
        <title>Draft genome sequence of Aduncisulcus paluster, a free-living microaerophilic Fornicata.</title>
        <authorList>
            <person name="Yuyama I."/>
            <person name="Kume K."/>
            <person name="Tamura T."/>
            <person name="Inagaki Y."/>
            <person name="Hashimoto T."/>
        </authorList>
    </citation>
    <scope>NUCLEOTIDE SEQUENCE</scope>
    <source>
        <strain evidence="4">NY0171</strain>
    </source>
</reference>
<dbReference type="Proteomes" id="UP001057375">
    <property type="component" value="Unassembled WGS sequence"/>
</dbReference>
<feature type="transmembrane region" description="Helical" evidence="2">
    <location>
        <begin position="186"/>
        <end position="206"/>
    </location>
</feature>
<evidence type="ECO:0000259" key="3">
    <source>
        <dbReference type="PROSITE" id="PS50192"/>
    </source>
</evidence>
<sequence>MENFRRKEKEATSFLITLKKNVDAYGPADYEKQIVITKAISQYESRLMTVEKDMSRIVRDLTGTDAVNARKHLAEITKRRTTYHLQYQEMMSRKPQGLTKAERARKDKRQGALNAHAGAHAQKESLKKSRQMASEIADMGAGVSQSLKEQDEKLDGVREDVRGIESNLDRGEHIVRKMTTREKAQIIFLSVALVVEIALIVIVAFVL</sequence>
<feature type="domain" description="T-SNARE coiled-coil homology" evidence="3">
    <location>
        <begin position="116"/>
        <end position="178"/>
    </location>
</feature>
<proteinExistence type="predicted"/>
<name>A0ABQ5K403_9EUKA</name>
<comment type="caution">
    <text evidence="4">The sequence shown here is derived from an EMBL/GenBank/DDBJ whole genome shotgun (WGS) entry which is preliminary data.</text>
</comment>
<dbReference type="EMBL" id="BQXS01012729">
    <property type="protein sequence ID" value="GKT27285.1"/>
    <property type="molecule type" value="Genomic_DNA"/>
</dbReference>
<evidence type="ECO:0000256" key="2">
    <source>
        <dbReference type="SAM" id="Phobius"/>
    </source>
</evidence>
<keyword evidence="5" id="KW-1185">Reference proteome</keyword>
<dbReference type="PROSITE" id="PS50192">
    <property type="entry name" value="T_SNARE"/>
    <property type="match status" value="1"/>
</dbReference>